<dbReference type="Gene3D" id="2.170.140.10">
    <property type="entry name" value="Chitin binding domain"/>
    <property type="match status" value="3"/>
</dbReference>
<evidence type="ECO:0000256" key="3">
    <source>
        <dbReference type="ARBA" id="ARBA00022737"/>
    </source>
</evidence>
<keyword evidence="4" id="KW-1015">Disulfide bond</keyword>
<evidence type="ECO:0000256" key="1">
    <source>
        <dbReference type="ARBA" id="ARBA00022669"/>
    </source>
</evidence>
<dbReference type="InterPro" id="IPR002557">
    <property type="entry name" value="Chitin-bd_dom"/>
</dbReference>
<dbReference type="SMART" id="SM00494">
    <property type="entry name" value="ChtBD2"/>
    <property type="match status" value="3"/>
</dbReference>
<dbReference type="GO" id="GO:0005576">
    <property type="term" value="C:extracellular region"/>
    <property type="evidence" value="ECO:0007669"/>
    <property type="project" value="InterPro"/>
</dbReference>
<dbReference type="Pfam" id="PF01607">
    <property type="entry name" value="CBM_14"/>
    <property type="match status" value="3"/>
</dbReference>
<evidence type="ECO:0000256" key="2">
    <source>
        <dbReference type="ARBA" id="ARBA00022729"/>
    </source>
</evidence>
<gene>
    <name evidence="7" type="ORF">g.44815</name>
    <name evidence="8" type="ORF">g.44816</name>
</gene>
<reference evidence="7" key="1">
    <citation type="journal article" date="2016" name="Gigascience">
        <title>De novo construction of an expanded transcriptome assembly for the western tarnished plant bug, Lygus hesperus.</title>
        <authorList>
            <person name="Tassone E.E."/>
            <person name="Geib S.M."/>
            <person name="Hall B."/>
            <person name="Fabrick J.A."/>
            <person name="Brent C.S."/>
            <person name="Hull J.J."/>
        </authorList>
    </citation>
    <scope>NUCLEOTIDE SEQUENCE</scope>
</reference>
<evidence type="ECO:0000256" key="4">
    <source>
        <dbReference type="ARBA" id="ARBA00023157"/>
    </source>
</evidence>
<sequence length="263" mass="28733">RKVTCLPIQPTPSSDSLRNLLPHGPPAFQSSANMYLGSLVFIAVSLRLGAALPVLDGPGCPEQHGEQAYAHPEACDHFFLCTNGTLTLEQCENGLLFDGKGAVHNHCNYHWAVDCGPRKAVLVPVSSPGCEYKYGIYPEGPHCSSNYVKCADGYPYLNHCEPGLAYDEKTHSCNWPDLLLDHCNPEEVVGFKCPDKVDPHSISAKFAPYPRFAIPGNCEHLVTCVNGFPRLIACGEGKVLDESTLTCEEPEHVPSCGHFKKRK</sequence>
<feature type="domain" description="Chitin-binding type-2" evidence="6">
    <location>
        <begin position="190"/>
        <end position="258"/>
    </location>
</feature>
<evidence type="ECO:0000256" key="5">
    <source>
        <dbReference type="ARBA" id="ARBA00023180"/>
    </source>
</evidence>
<feature type="domain" description="Chitin-binding type-2" evidence="6">
    <location>
        <begin position="127"/>
        <end position="185"/>
    </location>
</feature>
<dbReference type="SUPFAM" id="SSF57625">
    <property type="entry name" value="Invertebrate chitin-binding proteins"/>
    <property type="match status" value="3"/>
</dbReference>
<proteinExistence type="predicted"/>
<feature type="domain" description="Chitin-binding type-2" evidence="6">
    <location>
        <begin position="57"/>
        <end position="117"/>
    </location>
</feature>
<organism evidence="7">
    <name type="scientific">Lygus hesperus</name>
    <name type="common">Western plant bug</name>
    <dbReference type="NCBI Taxonomy" id="30085"/>
    <lineage>
        <taxon>Eukaryota</taxon>
        <taxon>Metazoa</taxon>
        <taxon>Ecdysozoa</taxon>
        <taxon>Arthropoda</taxon>
        <taxon>Hexapoda</taxon>
        <taxon>Insecta</taxon>
        <taxon>Pterygota</taxon>
        <taxon>Neoptera</taxon>
        <taxon>Paraneoptera</taxon>
        <taxon>Hemiptera</taxon>
        <taxon>Heteroptera</taxon>
        <taxon>Panheteroptera</taxon>
        <taxon>Cimicomorpha</taxon>
        <taxon>Miridae</taxon>
        <taxon>Mirini</taxon>
        <taxon>Lygus</taxon>
    </lineage>
</organism>
<keyword evidence="3" id="KW-0677">Repeat</keyword>
<keyword evidence="5" id="KW-0325">Glycoprotein</keyword>
<protein>
    <recommendedName>
        <fullName evidence="6">Chitin-binding type-2 domain-containing protein</fullName>
    </recommendedName>
</protein>
<dbReference type="PANTHER" id="PTHR23301">
    <property type="entry name" value="CHITIN BINDING PERITROPHIN-A"/>
    <property type="match status" value="1"/>
</dbReference>
<keyword evidence="1" id="KW-0147">Chitin-binding</keyword>
<dbReference type="GO" id="GO:0008061">
    <property type="term" value="F:chitin binding"/>
    <property type="evidence" value="ECO:0007669"/>
    <property type="project" value="UniProtKB-KW"/>
</dbReference>
<dbReference type="PROSITE" id="PS50940">
    <property type="entry name" value="CHIT_BIND_II"/>
    <property type="match status" value="3"/>
</dbReference>
<dbReference type="InterPro" id="IPR036508">
    <property type="entry name" value="Chitin-bd_dom_sf"/>
</dbReference>
<dbReference type="EMBL" id="GDHC01002241">
    <property type="protein sequence ID" value="JAQ16388.1"/>
    <property type="molecule type" value="Transcribed_RNA"/>
</dbReference>
<dbReference type="InterPro" id="IPR051940">
    <property type="entry name" value="Chitin_bind-dev_reg"/>
</dbReference>
<feature type="non-terminal residue" evidence="7">
    <location>
        <position position="1"/>
    </location>
</feature>
<dbReference type="PANTHER" id="PTHR23301:SF107">
    <property type="entry name" value="LD20793P"/>
    <property type="match status" value="1"/>
</dbReference>
<dbReference type="EMBL" id="GDHC01020745">
    <property type="protein sequence ID" value="JAP97883.1"/>
    <property type="molecule type" value="Transcribed_RNA"/>
</dbReference>
<evidence type="ECO:0000259" key="6">
    <source>
        <dbReference type="PROSITE" id="PS50940"/>
    </source>
</evidence>
<evidence type="ECO:0000313" key="8">
    <source>
        <dbReference type="EMBL" id="JAQ16388.1"/>
    </source>
</evidence>
<name>A0A146KMV0_LYGHE</name>
<dbReference type="AlphaFoldDB" id="A0A146KMV0"/>
<evidence type="ECO:0000313" key="7">
    <source>
        <dbReference type="EMBL" id="JAP97883.1"/>
    </source>
</evidence>
<keyword evidence="2" id="KW-0732">Signal</keyword>
<accession>A0A146KMV0</accession>